<dbReference type="Proteomes" id="UP001266305">
    <property type="component" value="Unassembled WGS sequence"/>
</dbReference>
<keyword evidence="2" id="KW-1185">Reference proteome</keyword>
<gene>
    <name evidence="1" type="ORF">P7K49_017491</name>
</gene>
<proteinExistence type="predicted"/>
<organism evidence="1 2">
    <name type="scientific">Saguinus oedipus</name>
    <name type="common">Cotton-top tamarin</name>
    <name type="synonym">Oedipomidas oedipus</name>
    <dbReference type="NCBI Taxonomy" id="9490"/>
    <lineage>
        <taxon>Eukaryota</taxon>
        <taxon>Metazoa</taxon>
        <taxon>Chordata</taxon>
        <taxon>Craniata</taxon>
        <taxon>Vertebrata</taxon>
        <taxon>Euteleostomi</taxon>
        <taxon>Mammalia</taxon>
        <taxon>Eutheria</taxon>
        <taxon>Euarchontoglires</taxon>
        <taxon>Primates</taxon>
        <taxon>Haplorrhini</taxon>
        <taxon>Platyrrhini</taxon>
        <taxon>Cebidae</taxon>
        <taxon>Callitrichinae</taxon>
        <taxon>Saguinus</taxon>
    </lineage>
</organism>
<protein>
    <submittedName>
        <fullName evidence="1">Uncharacterized protein</fullName>
    </submittedName>
</protein>
<sequence>MEPQAWCLPTDDASDQDTLSVGSGISELKATVLFGHSPTELELEADTTFPAHLAFVKDGITIVSQRAGKSHLLTKSSPGLICASFVPAETYADRTCQVRHDALN</sequence>
<dbReference type="EMBL" id="JASSZA010000008">
    <property type="protein sequence ID" value="KAK2103635.1"/>
    <property type="molecule type" value="Genomic_DNA"/>
</dbReference>
<name>A0ABQ9V3N0_SAGOE</name>
<accession>A0ABQ9V3N0</accession>
<evidence type="ECO:0000313" key="2">
    <source>
        <dbReference type="Proteomes" id="UP001266305"/>
    </source>
</evidence>
<comment type="caution">
    <text evidence="1">The sequence shown here is derived from an EMBL/GenBank/DDBJ whole genome shotgun (WGS) entry which is preliminary data.</text>
</comment>
<evidence type="ECO:0000313" key="1">
    <source>
        <dbReference type="EMBL" id="KAK2103635.1"/>
    </source>
</evidence>
<reference evidence="1 2" key="1">
    <citation type="submission" date="2023-05" db="EMBL/GenBank/DDBJ databases">
        <title>B98-5 Cell Line De Novo Hybrid Assembly: An Optical Mapping Approach.</title>
        <authorList>
            <person name="Kananen K."/>
            <person name="Auerbach J.A."/>
            <person name="Kautto E."/>
            <person name="Blachly J.S."/>
        </authorList>
    </citation>
    <scope>NUCLEOTIDE SEQUENCE [LARGE SCALE GENOMIC DNA]</scope>
    <source>
        <strain evidence="1">B95-8</strain>
        <tissue evidence="1">Cell line</tissue>
    </source>
</reference>